<evidence type="ECO:0000313" key="2">
    <source>
        <dbReference type="Proteomes" id="UP000501191"/>
    </source>
</evidence>
<dbReference type="Proteomes" id="UP000501191">
    <property type="component" value="Segment"/>
</dbReference>
<proteinExistence type="predicted"/>
<dbReference type="RefSeq" id="YP_010050758.1">
    <property type="nucleotide sequence ID" value="NC_054433.1"/>
</dbReference>
<reference evidence="1 2" key="1">
    <citation type="journal article" date="2020" name="PLoS ONE">
        <title>Weirdo19ES is a novel singleton mycobacteriophage that selects for glycolipid deficient phage-resistant M. smegmatis mutants.</title>
        <authorList>
            <person name="Suarez C.A."/>
            <person name="Franceschelli J.J."/>
            <person name="Tasselli S.E."/>
            <person name="Morbidoni H.R."/>
        </authorList>
    </citation>
    <scope>NUCLEOTIDE SEQUENCE [LARGE SCALE GENOMIC DNA]</scope>
</reference>
<organism evidence="1 2">
    <name type="scientific">Mycobacterium phage Weirdo19</name>
    <dbReference type="NCBI Taxonomy" id="2601610"/>
    <lineage>
        <taxon>Viruses</taxon>
        <taxon>Duplodnaviria</taxon>
        <taxon>Heunggongvirae</taxon>
        <taxon>Uroviricota</taxon>
        <taxon>Caudoviricetes</taxon>
        <taxon>Rosariovirus</taxon>
        <taxon>Rosariovirus Weirdo19ES</taxon>
    </lineage>
</organism>
<accession>A0A6M2YSS7</accession>
<dbReference type="GeneID" id="63911493"/>
<dbReference type="EMBL" id="MN103533">
    <property type="protein sequence ID" value="QEA10825.1"/>
    <property type="molecule type" value="Genomic_DNA"/>
</dbReference>
<protein>
    <submittedName>
        <fullName evidence="1">Uncharacterized protein</fullName>
    </submittedName>
</protein>
<dbReference type="KEGG" id="vg:63911493"/>
<name>A0A6M2YSS7_9CAUD</name>
<sequence>MPSETVFLDPGNEHHVAIMGDDDRAVRVKLTCEVVDGDHRLVVNVDEQDTGRVAVRTPSTANWHPST</sequence>
<keyword evidence="2" id="KW-1185">Reference proteome</keyword>
<evidence type="ECO:0000313" key="1">
    <source>
        <dbReference type="EMBL" id="QEA10825.1"/>
    </source>
</evidence>